<evidence type="ECO:0000313" key="2">
    <source>
        <dbReference type="EMBL" id="KAE9974734.1"/>
    </source>
</evidence>
<evidence type="ECO:0000313" key="4">
    <source>
        <dbReference type="Proteomes" id="UP000447873"/>
    </source>
</evidence>
<feature type="chain" id="PRO_5044690703" evidence="1">
    <location>
        <begin position="21"/>
        <end position="86"/>
    </location>
</feature>
<evidence type="ECO:0000313" key="5">
    <source>
        <dbReference type="Proteomes" id="UP000490939"/>
    </source>
</evidence>
<feature type="signal peptide" evidence="1">
    <location>
        <begin position="1"/>
        <end position="20"/>
    </location>
</feature>
<evidence type="ECO:0000313" key="3">
    <source>
        <dbReference type="EMBL" id="KAE9994216.1"/>
    </source>
</evidence>
<dbReference type="Proteomes" id="UP000490939">
    <property type="component" value="Unassembled WGS sequence"/>
</dbReference>
<proteinExistence type="predicted"/>
<dbReference type="EMBL" id="WNWS01000211">
    <property type="protein sequence ID" value="KAE9974734.1"/>
    <property type="molecule type" value="Genomic_DNA"/>
</dbReference>
<name>A0A8H3UTY3_VENIN</name>
<evidence type="ECO:0000256" key="1">
    <source>
        <dbReference type="SAM" id="SignalP"/>
    </source>
</evidence>
<accession>A0A8H3UTY3</accession>
<gene>
    <name evidence="3" type="ORF">EG327_000498</name>
    <name evidence="2" type="ORF">EG328_003691</name>
</gene>
<keyword evidence="1" id="KW-0732">Signal</keyword>
<sequence length="86" mass="9238">MKLTSTLLLCLAVNSLAADAVDWPWTCYQRKGTTGVCRQAKANIPGSGDLPQACLQVSQCEKPEHACTPDQFIDPGTGYKYATCGE</sequence>
<protein>
    <submittedName>
        <fullName evidence="2">Uncharacterized protein</fullName>
    </submittedName>
</protein>
<organism evidence="2 4">
    <name type="scientific">Venturia inaequalis</name>
    <name type="common">Apple scab fungus</name>
    <dbReference type="NCBI Taxonomy" id="5025"/>
    <lineage>
        <taxon>Eukaryota</taxon>
        <taxon>Fungi</taxon>
        <taxon>Dikarya</taxon>
        <taxon>Ascomycota</taxon>
        <taxon>Pezizomycotina</taxon>
        <taxon>Dothideomycetes</taxon>
        <taxon>Pleosporomycetidae</taxon>
        <taxon>Venturiales</taxon>
        <taxon>Venturiaceae</taxon>
        <taxon>Venturia</taxon>
    </lineage>
</organism>
<keyword evidence="5" id="KW-1185">Reference proteome</keyword>
<reference evidence="2 4" key="1">
    <citation type="submission" date="2018-12" db="EMBL/GenBank/DDBJ databases">
        <title>Venturia inaequalis Genome Resource.</title>
        <authorList>
            <person name="Lichtner F.J."/>
        </authorList>
    </citation>
    <scope>NUCLEOTIDE SEQUENCE [LARGE SCALE GENOMIC DNA]</scope>
    <source>
        <strain evidence="2 4">120213</strain>
        <strain evidence="3 5">DMI_063113</strain>
    </source>
</reference>
<dbReference type="Proteomes" id="UP000447873">
    <property type="component" value="Unassembled WGS sequence"/>
</dbReference>
<dbReference type="AlphaFoldDB" id="A0A8H3UTY3"/>
<comment type="caution">
    <text evidence="2">The sequence shown here is derived from an EMBL/GenBank/DDBJ whole genome shotgun (WGS) entry which is preliminary data.</text>
</comment>
<dbReference type="EMBL" id="WNWR01000011">
    <property type="protein sequence ID" value="KAE9994216.1"/>
    <property type="molecule type" value="Genomic_DNA"/>
</dbReference>